<evidence type="ECO:0000313" key="1">
    <source>
        <dbReference type="EMBL" id="ALI04010.1"/>
    </source>
</evidence>
<proteinExistence type="predicted"/>
<sequence>MAMTEEEAQAIGEFYAAVDRLKSLKIVRSDKYLGDIAEFLAKSELGMTIAESQRQEGYDGHIGERKLQVKYSGGTSNTVDAGDPSAYDDLVIILGPQSVLRPDKLSDPYVYYRIPSEVVKMKAAHADKKIRFSVRQIPQSYRVVSGRE</sequence>
<reference evidence="2" key="1">
    <citation type="submission" date="2015-09" db="EMBL/GenBank/DDBJ databases">
        <title>Whole genome sequence of Pseudomonas fluorescens FW300-N2E3.</title>
        <authorList>
            <person name="Ray J."/>
            <person name="Melnyk R."/>
            <person name="Deutschbauer A."/>
        </authorList>
    </citation>
    <scope>NUCLEOTIDE SEQUENCE [LARGE SCALE GENOMIC DNA]</scope>
    <source>
        <strain evidence="2">FW300-N2E3</strain>
    </source>
</reference>
<organism evidence="1 2">
    <name type="scientific">Pseudomonas fluorescens</name>
    <dbReference type="NCBI Taxonomy" id="294"/>
    <lineage>
        <taxon>Bacteria</taxon>
        <taxon>Pseudomonadati</taxon>
        <taxon>Pseudomonadota</taxon>
        <taxon>Gammaproteobacteria</taxon>
        <taxon>Pseudomonadales</taxon>
        <taxon>Pseudomonadaceae</taxon>
        <taxon>Pseudomonas</taxon>
    </lineage>
</organism>
<dbReference type="OrthoDB" id="7065580at2"/>
<dbReference type="Proteomes" id="UP000066487">
    <property type="component" value="Chromosome"/>
</dbReference>
<name>A0A0N9WL12_PSEFL</name>
<gene>
    <name evidence="1" type="ORF">AO353_24150</name>
</gene>
<dbReference type="EMBL" id="CP012830">
    <property type="protein sequence ID" value="ALI04010.1"/>
    <property type="molecule type" value="Genomic_DNA"/>
</dbReference>
<dbReference type="RefSeq" id="WP_054597245.1">
    <property type="nucleotide sequence ID" value="NZ_CP012830.1"/>
</dbReference>
<dbReference type="AlphaFoldDB" id="A0A0N9WL12"/>
<reference evidence="1 2" key="2">
    <citation type="journal article" date="2018" name="Nature">
        <title>Mutant phenotypes for thousands of bacterial genes of unknown function.</title>
        <authorList>
            <person name="Price M.N."/>
            <person name="Wetmore K.M."/>
            <person name="Waters R.J."/>
            <person name="Callaghan M."/>
            <person name="Ray J."/>
            <person name="Liu H."/>
            <person name="Kuehl J.V."/>
            <person name="Melnyk R.A."/>
            <person name="Lamson J.S."/>
            <person name="Suh Y."/>
            <person name="Carlson H.K."/>
            <person name="Esquivel Z."/>
            <person name="Sadeeshkumar H."/>
            <person name="Chakraborty R."/>
            <person name="Zane G.M."/>
            <person name="Rubin B.E."/>
            <person name="Wall J.D."/>
            <person name="Visel A."/>
            <person name="Bristow J."/>
            <person name="Blow M.J."/>
            <person name="Arkin A.P."/>
            <person name="Deutschbauer A.M."/>
        </authorList>
    </citation>
    <scope>NUCLEOTIDE SEQUENCE [LARGE SCALE GENOMIC DNA]</scope>
    <source>
        <strain evidence="1 2">FW300-N2E3</strain>
    </source>
</reference>
<evidence type="ECO:0000313" key="2">
    <source>
        <dbReference type="Proteomes" id="UP000066487"/>
    </source>
</evidence>
<protein>
    <submittedName>
        <fullName evidence="1">Uncharacterized protein</fullName>
    </submittedName>
</protein>
<accession>A0A0N9WL12</accession>